<feature type="region of interest" description="Disordered" evidence="1">
    <location>
        <begin position="1"/>
        <end position="33"/>
    </location>
</feature>
<dbReference type="AlphaFoldDB" id="A0A0U0T5R2"/>
<sequence length="33" mass="3467">MSGRSSRSTLIQTKPAFMAAATSSSSNDSWAMT</sequence>
<dbReference type="Proteomes" id="UP000038802">
    <property type="component" value="Unassembled WGS sequence"/>
</dbReference>
<feature type="compositionally biased region" description="Polar residues" evidence="1">
    <location>
        <begin position="1"/>
        <end position="12"/>
    </location>
</feature>
<evidence type="ECO:0000313" key="3">
    <source>
        <dbReference type="Proteomes" id="UP000038802"/>
    </source>
</evidence>
<evidence type="ECO:0000313" key="2">
    <source>
        <dbReference type="EMBL" id="COX30549.1"/>
    </source>
</evidence>
<gene>
    <name evidence="2" type="ORF">ERS007703_05051</name>
</gene>
<protein>
    <submittedName>
        <fullName evidence="2">Uncharacterized protein</fullName>
    </submittedName>
</protein>
<feature type="compositionally biased region" description="Polar residues" evidence="1">
    <location>
        <begin position="21"/>
        <end position="33"/>
    </location>
</feature>
<evidence type="ECO:0000256" key="1">
    <source>
        <dbReference type="SAM" id="MobiDB-lite"/>
    </source>
</evidence>
<organism evidence="2 3">
    <name type="scientific">Mycobacterium tuberculosis</name>
    <dbReference type="NCBI Taxonomy" id="1773"/>
    <lineage>
        <taxon>Bacteria</taxon>
        <taxon>Bacillati</taxon>
        <taxon>Actinomycetota</taxon>
        <taxon>Actinomycetes</taxon>
        <taxon>Mycobacteriales</taxon>
        <taxon>Mycobacteriaceae</taxon>
        <taxon>Mycobacterium</taxon>
        <taxon>Mycobacterium tuberculosis complex</taxon>
    </lineage>
</organism>
<accession>A0A0U0T5R2</accession>
<reference evidence="3" key="1">
    <citation type="submission" date="2015-03" db="EMBL/GenBank/DDBJ databases">
        <authorList>
            <consortium name="Pathogen Informatics"/>
        </authorList>
    </citation>
    <scope>NUCLEOTIDE SEQUENCE [LARGE SCALE GENOMIC DNA]</scope>
    <source>
        <strain evidence="3">K00500041</strain>
    </source>
</reference>
<proteinExistence type="predicted"/>
<dbReference type="EMBL" id="CSAE01001107">
    <property type="protein sequence ID" value="COX30549.1"/>
    <property type="molecule type" value="Genomic_DNA"/>
</dbReference>
<name>A0A0U0T5R2_MYCTX</name>